<reference evidence="2 3" key="1">
    <citation type="submission" date="2020-04" db="EMBL/GenBank/DDBJ databases">
        <title>Perkinsus chesapeaki whole genome sequence.</title>
        <authorList>
            <person name="Bogema D.R."/>
        </authorList>
    </citation>
    <scope>NUCLEOTIDE SEQUENCE [LARGE SCALE GENOMIC DNA]</scope>
    <source>
        <strain evidence="2">ATCC PRA-425</strain>
    </source>
</reference>
<dbReference type="EMBL" id="JAAPAO010001218">
    <property type="protein sequence ID" value="KAF4650621.1"/>
    <property type="molecule type" value="Genomic_DNA"/>
</dbReference>
<protein>
    <recommendedName>
        <fullName evidence="4">MULE transposase domain-containing protein</fullName>
    </recommendedName>
</protein>
<accession>A0A7J6KVK0</accession>
<organism evidence="2 3">
    <name type="scientific">Perkinsus chesapeaki</name>
    <name type="common">Clam parasite</name>
    <name type="synonym">Perkinsus andrewsi</name>
    <dbReference type="NCBI Taxonomy" id="330153"/>
    <lineage>
        <taxon>Eukaryota</taxon>
        <taxon>Sar</taxon>
        <taxon>Alveolata</taxon>
        <taxon>Perkinsozoa</taxon>
        <taxon>Perkinsea</taxon>
        <taxon>Perkinsida</taxon>
        <taxon>Perkinsidae</taxon>
        <taxon>Perkinsus</taxon>
    </lineage>
</organism>
<evidence type="ECO:0008006" key="4">
    <source>
        <dbReference type="Google" id="ProtNLM"/>
    </source>
</evidence>
<dbReference type="OrthoDB" id="119028at2759"/>
<gene>
    <name evidence="2" type="ORF">FOL47_001011</name>
</gene>
<evidence type="ECO:0000313" key="2">
    <source>
        <dbReference type="EMBL" id="KAF4650621.1"/>
    </source>
</evidence>
<dbReference type="Proteomes" id="UP000591131">
    <property type="component" value="Unassembled WGS sequence"/>
</dbReference>
<feature type="compositionally biased region" description="Polar residues" evidence="1">
    <location>
        <begin position="38"/>
        <end position="48"/>
    </location>
</feature>
<name>A0A7J6KVK0_PERCH</name>
<dbReference type="AlphaFoldDB" id="A0A7J6KVK0"/>
<keyword evidence="3" id="KW-1185">Reference proteome</keyword>
<evidence type="ECO:0000313" key="3">
    <source>
        <dbReference type="Proteomes" id="UP000591131"/>
    </source>
</evidence>
<feature type="non-terminal residue" evidence="2">
    <location>
        <position position="497"/>
    </location>
</feature>
<proteinExistence type="predicted"/>
<comment type="caution">
    <text evidence="2">The sequence shown here is derived from an EMBL/GenBank/DDBJ whole genome shotgun (WGS) entry which is preliminary data.</text>
</comment>
<feature type="region of interest" description="Disordered" evidence="1">
    <location>
        <begin position="37"/>
        <end position="56"/>
    </location>
</feature>
<sequence>MSDSSGNGTPIPSSDFSTPLSVGEIAAVRELIGRQLGGEQNNEVLQESPNEKAPYSLSDTRRSVLYIAEERKFQSKEEAHTYLEARSGQRMTSKGGYPTKDGTFVWRYQCSLVGKSEPECHYTAQIRRSRGEWTVCLPQPPHHRHVHRGNAVSSRSILSEAAKTVIMDQMKARMKPRETTSSLRARELIPEEDTVTRAKLKKAVYNARAYMKRSLEKSEEGTGYTVASIRVFAEAHSETPDDQDKAFCLDYTIVPGGFFYFVFSCVRLLRENSSYNVITCDYTAAPNWLGLPLLVLGAIDSYGHFRALGFAITSDETWESVARTFRSIQRHAELLHCRFDPQVLIADRADAFSRAFRETFGPTSPTGLTPQLRWCHTDFTDRTRLYCWVHMLRSVRGWCSSYINTKTEGSAKSASSKRGDFYRDLKVLHCCGSDSLFEDAVNLLKKKWHPTYPSLWDKLEATWLRSWATWYVGAHGVLGSIPRHSCAVEGINSSVKG</sequence>
<evidence type="ECO:0000256" key="1">
    <source>
        <dbReference type="SAM" id="MobiDB-lite"/>
    </source>
</evidence>